<name>A0A848KFS9_9NOCA</name>
<dbReference type="InterPro" id="IPR024498">
    <property type="entry name" value="DUF2786"/>
</dbReference>
<gene>
    <name evidence="3" type="ORF">FGL95_16320</name>
</gene>
<dbReference type="InterPro" id="IPR055592">
    <property type="entry name" value="DUF7168"/>
</dbReference>
<evidence type="ECO:0000313" key="3">
    <source>
        <dbReference type="EMBL" id="NMN96606.1"/>
    </source>
</evidence>
<feature type="domain" description="DUF2786" evidence="1">
    <location>
        <begin position="147"/>
        <end position="185"/>
    </location>
</feature>
<feature type="domain" description="DUF7168" evidence="2">
    <location>
        <begin position="216"/>
        <end position="316"/>
    </location>
</feature>
<accession>A0A848KFS9</accession>
<keyword evidence="4" id="KW-1185">Reference proteome</keyword>
<comment type="caution">
    <text evidence="3">The sequence shown here is derived from an EMBL/GenBank/DDBJ whole genome shotgun (WGS) entry which is preliminary data.</text>
</comment>
<dbReference type="Pfam" id="PF23771">
    <property type="entry name" value="DUF7168"/>
    <property type="match status" value="1"/>
</dbReference>
<organism evidence="3 4">
    <name type="scientific">Antrihabitans stalactiti</name>
    <dbReference type="NCBI Taxonomy" id="2584121"/>
    <lineage>
        <taxon>Bacteria</taxon>
        <taxon>Bacillati</taxon>
        <taxon>Actinomycetota</taxon>
        <taxon>Actinomycetes</taxon>
        <taxon>Mycobacteriales</taxon>
        <taxon>Nocardiaceae</taxon>
        <taxon>Antrihabitans</taxon>
    </lineage>
</organism>
<reference evidence="3 4" key="2">
    <citation type="submission" date="2020-06" db="EMBL/GenBank/DDBJ databases">
        <title>Antribacter stalactiti gen. nov., sp. nov., a new member of the family Nacardiaceae isolated from a cave.</title>
        <authorList>
            <person name="Kim I.S."/>
        </authorList>
    </citation>
    <scope>NUCLEOTIDE SEQUENCE [LARGE SCALE GENOMIC DNA]</scope>
    <source>
        <strain evidence="3 4">YC2-7</strain>
    </source>
</reference>
<dbReference type="AlphaFoldDB" id="A0A848KFS9"/>
<proteinExistence type="predicted"/>
<reference evidence="3 4" key="1">
    <citation type="submission" date="2019-05" db="EMBL/GenBank/DDBJ databases">
        <authorList>
            <person name="Lee S.D."/>
        </authorList>
    </citation>
    <scope>NUCLEOTIDE SEQUENCE [LARGE SCALE GENOMIC DNA]</scope>
    <source>
        <strain evidence="3 4">YC2-7</strain>
    </source>
</reference>
<dbReference type="Pfam" id="PF10979">
    <property type="entry name" value="DUF2786"/>
    <property type="match status" value="1"/>
</dbReference>
<dbReference type="RefSeq" id="WP_169588689.1">
    <property type="nucleotide sequence ID" value="NZ_VCQU01000005.1"/>
</dbReference>
<evidence type="ECO:0000259" key="1">
    <source>
        <dbReference type="Pfam" id="PF10979"/>
    </source>
</evidence>
<evidence type="ECO:0000313" key="4">
    <source>
        <dbReference type="Proteomes" id="UP000535543"/>
    </source>
</evidence>
<sequence length="386" mass="41603">MTTRTHVRLTPLHSVTRPADGSAVLTALTGVYERGWQPADVLHVTRRSLGAGEVKLAIWAILYDARITRAAERAPQRWLEHLHAIAELGAQPSPSGATALQRTAVTALWRRLPRLASECPPPSQWPAHRVTPNIDAHAAPAAAVDAKVLSRIRGLLAKAEGTEFAEEAETFTAKAQELMTKYAVTAALVESRDCTTSTVVQSRRIHLDNPYIKEKALLLSEIAGANRVRSVWFSTLGMASLVGTPIDLEQTEMLFTSLLVQATRAMQDEARRGGGPDAASSKSYRRAFLYGFAIRIGQRLRMTQTSATAQAALESAVSVEDLLPVLAQQSAAVDRAFEQLFPTTTATRTSPVDAAGWYAGQAAAERASLRNGTRSKASPHPAAICG</sequence>
<evidence type="ECO:0000259" key="2">
    <source>
        <dbReference type="Pfam" id="PF23771"/>
    </source>
</evidence>
<protein>
    <submittedName>
        <fullName evidence="3">DUF2786 domain-containing protein</fullName>
    </submittedName>
</protein>
<dbReference type="EMBL" id="VCQU01000005">
    <property type="protein sequence ID" value="NMN96606.1"/>
    <property type="molecule type" value="Genomic_DNA"/>
</dbReference>
<dbReference type="Proteomes" id="UP000535543">
    <property type="component" value="Unassembled WGS sequence"/>
</dbReference>